<dbReference type="GO" id="GO:0003677">
    <property type="term" value="F:DNA binding"/>
    <property type="evidence" value="ECO:0007669"/>
    <property type="project" value="UniProtKB-KW"/>
</dbReference>
<dbReference type="InterPro" id="IPR001867">
    <property type="entry name" value="OmpR/PhoB-type_DNA-bd"/>
</dbReference>
<dbReference type="STRING" id="912594.AWC12_21960"/>
<dbReference type="CDD" id="cd15831">
    <property type="entry name" value="BTAD"/>
    <property type="match status" value="1"/>
</dbReference>
<dbReference type="Gene3D" id="1.10.10.10">
    <property type="entry name" value="Winged helix-like DNA-binding domain superfamily/Winged helix DNA-binding domain"/>
    <property type="match status" value="1"/>
</dbReference>
<feature type="domain" description="OmpR/PhoB-type" evidence="3">
    <location>
        <begin position="17"/>
        <end position="92"/>
    </location>
</feature>
<dbReference type="Proteomes" id="UP000078396">
    <property type="component" value="Unassembled WGS sequence"/>
</dbReference>
<reference evidence="5 6" key="1">
    <citation type="submission" date="2016-04" db="EMBL/GenBank/DDBJ databases">
        <title>Draft Genome Sequences of Staphylococcus capitis Strain H36, S. capitis Strain H65, S. cohnii Strain H62, S. hominis Strain H69, Mycobacterium iranicum Strain H39, Plantibacter sp. Strain H53, Pseudomonas oryzihabitans Strain H72, and Microbacterium sp. Strain H83, isolated from residential settings.</title>
        <authorList>
            <person name="Lymperopoulou D."/>
            <person name="Adams R.I."/>
            <person name="Lindow S."/>
            <person name="Coil D.A."/>
            <person name="Jospin G."/>
            <person name="Eisen J.A."/>
        </authorList>
    </citation>
    <scope>NUCLEOTIDE SEQUENCE [LARGE SCALE GENOMIC DNA]</scope>
    <source>
        <strain evidence="5 6">H39</strain>
    </source>
</reference>
<dbReference type="PRINTS" id="PR00364">
    <property type="entry name" value="DISEASERSIST"/>
</dbReference>
<dbReference type="Pfam" id="PF25872">
    <property type="entry name" value="HTH_77"/>
    <property type="match status" value="1"/>
</dbReference>
<dbReference type="InterPro" id="IPR016032">
    <property type="entry name" value="Sig_transdc_resp-reg_C-effctor"/>
</dbReference>
<dbReference type="InterPro" id="IPR005158">
    <property type="entry name" value="BTAD"/>
</dbReference>
<proteinExistence type="inferred from homology"/>
<evidence type="ECO:0000256" key="2">
    <source>
        <dbReference type="ARBA" id="ARBA00023125"/>
    </source>
</evidence>
<evidence type="ECO:0000256" key="1">
    <source>
        <dbReference type="ARBA" id="ARBA00005820"/>
    </source>
</evidence>
<name>A0A178LZV8_MYCIR</name>
<sequence length="946" mass="102963">MAVEFRLLGDVEAWLPGRRLEIGHVRQRCVLVALLVDVNHPVGTDQLIDRVWADEPPHNARNALAAYMSRLRRLFAETDGVQILRQPGGYLLSADERSVDLFCFRRLVADARATTDSAEAASVFDRALGLWRAAPFGTLDTPWINEVRSSLEVERFSAFLDRNDRALEAGRHAGLVAEMTAEMAAHLLDERLAAQLMLAHYRAGRQAEALELFRQMRERLVDELGVDPSPVLRDAHQQILVGERGPGQMAVATPPPLNRNTAVSLPRRPTAFIGRHAERQHVAASLADGPLLTLTGVGGVGKTRLALEVAAAEGDRYRNGVCLIELAPLDDGAAIGHAVAAALRLQQRQGLDIEATIIEYLGTREMLLIVDNCEHLLDSAAALVDHIITRCPRVTVLATSREALGINGERLFSVPPLNADESTALFADRARAGRPDFDLSREPVGAVAQICKQLDGLPLAIELAAARIRVMGSLDLARRLDSLRLLRGGVRGAAPRQQSLAATIDWSYRLLTPSEQALFMRLSVFAGGFDLEAAYGVCGGVGATEFDTLELLTGLVDKSMVTVRGGAATTRYVVLETLRAHGRERMSELGISDEIGARHTAYFTRLAQLAAAGAHTAEEQAWVDRILPDYDNLRAAFEYAMAAGEVDLALQLVTSLSEIVHLRIGFETSGWAERVLEVTDSGHPLFPAAVGFAARGAWNRGDHTRARELATLAEGRLPGRGNGRVAYPGDVLADVALYEGNPAIALAHYEAERERARADGDPIRLVWTLFYVAICQAALRTPEAGRAAAEEAVVVAEATHNPTARSMARYALGLVLKKSDADTALRLFDEAAALAEAVQNFWWHGIALMEAASTRGVHGEPSSAAKDFIDVLDHWDRVGDWSQQWLNLRYITRFLLRLGATDDAMVLHRALVAADRQSPLQSADVDVPAVSGVEAVAHAREVLRRF</sequence>
<dbReference type="InterPro" id="IPR058852">
    <property type="entry name" value="HTH_77"/>
</dbReference>
<gene>
    <name evidence="5" type="ORF">A4X20_16650</name>
</gene>
<dbReference type="AlphaFoldDB" id="A0A178LZV8"/>
<evidence type="ECO:0000259" key="3">
    <source>
        <dbReference type="SMART" id="SM00862"/>
    </source>
</evidence>
<feature type="domain" description="Bacterial transcriptional activator" evidence="4">
    <location>
        <begin position="99"/>
        <end position="240"/>
    </location>
</feature>
<evidence type="ECO:0000313" key="6">
    <source>
        <dbReference type="Proteomes" id="UP000078396"/>
    </source>
</evidence>
<dbReference type="SMART" id="SM01043">
    <property type="entry name" value="BTAD"/>
    <property type="match status" value="1"/>
</dbReference>
<dbReference type="EMBL" id="LWCS01000016">
    <property type="protein sequence ID" value="OAN39635.1"/>
    <property type="molecule type" value="Genomic_DNA"/>
</dbReference>
<comment type="caution">
    <text evidence="5">The sequence shown here is derived from an EMBL/GenBank/DDBJ whole genome shotgun (WGS) entry which is preliminary data.</text>
</comment>
<dbReference type="SUPFAM" id="SSF48452">
    <property type="entry name" value="TPR-like"/>
    <property type="match status" value="2"/>
</dbReference>
<dbReference type="InterPro" id="IPR036388">
    <property type="entry name" value="WH-like_DNA-bd_sf"/>
</dbReference>
<dbReference type="SMART" id="SM00862">
    <property type="entry name" value="Trans_reg_C"/>
    <property type="match status" value="1"/>
</dbReference>
<organism evidence="5 6">
    <name type="scientific">Mycolicibacterium iranicum</name>
    <name type="common">Mycobacterium iranicum</name>
    <dbReference type="NCBI Taxonomy" id="912594"/>
    <lineage>
        <taxon>Bacteria</taxon>
        <taxon>Bacillati</taxon>
        <taxon>Actinomycetota</taxon>
        <taxon>Actinomycetes</taxon>
        <taxon>Mycobacteriales</taxon>
        <taxon>Mycobacteriaceae</taxon>
        <taxon>Mycolicibacterium</taxon>
    </lineage>
</organism>
<dbReference type="OrthoDB" id="9812579at2"/>
<dbReference type="InterPro" id="IPR027417">
    <property type="entry name" value="P-loop_NTPase"/>
</dbReference>
<keyword evidence="2" id="KW-0238">DNA-binding</keyword>
<protein>
    <submittedName>
        <fullName evidence="5">Transcriptional regulator</fullName>
    </submittedName>
</protein>
<accession>A0A178LZV8</accession>
<evidence type="ECO:0000259" key="4">
    <source>
        <dbReference type="SMART" id="SM01043"/>
    </source>
</evidence>
<dbReference type="Gene3D" id="3.40.50.300">
    <property type="entry name" value="P-loop containing nucleotide triphosphate hydrolases"/>
    <property type="match status" value="1"/>
</dbReference>
<dbReference type="SUPFAM" id="SSF52540">
    <property type="entry name" value="P-loop containing nucleoside triphosphate hydrolases"/>
    <property type="match status" value="1"/>
</dbReference>
<dbReference type="GO" id="GO:0006355">
    <property type="term" value="P:regulation of DNA-templated transcription"/>
    <property type="evidence" value="ECO:0007669"/>
    <property type="project" value="InterPro"/>
</dbReference>
<comment type="similarity">
    <text evidence="1">Belongs to the AfsR/DnrI/RedD regulatory family.</text>
</comment>
<dbReference type="GO" id="GO:0000160">
    <property type="term" value="P:phosphorelay signal transduction system"/>
    <property type="evidence" value="ECO:0007669"/>
    <property type="project" value="InterPro"/>
</dbReference>
<dbReference type="PANTHER" id="PTHR47691:SF3">
    <property type="entry name" value="HTH-TYPE TRANSCRIPTIONAL REGULATOR RV0890C-RELATED"/>
    <property type="match status" value="1"/>
</dbReference>
<dbReference type="InterPro" id="IPR011990">
    <property type="entry name" value="TPR-like_helical_dom_sf"/>
</dbReference>
<evidence type="ECO:0000313" key="5">
    <source>
        <dbReference type="EMBL" id="OAN39635.1"/>
    </source>
</evidence>
<dbReference type="PANTHER" id="PTHR47691">
    <property type="entry name" value="REGULATOR-RELATED"/>
    <property type="match status" value="1"/>
</dbReference>
<dbReference type="RefSeq" id="WP_064281018.1">
    <property type="nucleotide sequence ID" value="NZ_LWCS01000016.1"/>
</dbReference>
<dbReference type="Pfam" id="PF03704">
    <property type="entry name" value="BTAD"/>
    <property type="match status" value="1"/>
</dbReference>
<dbReference type="Gene3D" id="1.25.40.10">
    <property type="entry name" value="Tetratricopeptide repeat domain"/>
    <property type="match status" value="2"/>
</dbReference>
<dbReference type="SUPFAM" id="SSF46894">
    <property type="entry name" value="C-terminal effector domain of the bipartite response regulators"/>
    <property type="match status" value="1"/>
</dbReference>